<evidence type="ECO:0000313" key="2">
    <source>
        <dbReference type="Proteomes" id="UP001152795"/>
    </source>
</evidence>
<protein>
    <submittedName>
        <fullName evidence="1">Uncharacterized protein</fullName>
    </submittedName>
</protein>
<name>A0A6S7JY93_PARCT</name>
<dbReference type="AlphaFoldDB" id="A0A6S7JY93"/>
<keyword evidence="2" id="KW-1185">Reference proteome</keyword>
<sequence length="160" mass="17901">MEEIEKKQQAVKRKGNNYEAGMNLGRACMKLFLKGRPYTDYEHDVFNLKQAKAKIGHLNHSEHFPALFRPHVHMVVKRKLKSFLNKKLEQTGHMPPLALSADKATYKHRSMQFLSGVTISPGAENLLALVSFGQPVVKDGSGGPALAQEMKKGLDKFDVS</sequence>
<evidence type="ECO:0000313" key="1">
    <source>
        <dbReference type="EMBL" id="CAB4036088.1"/>
    </source>
</evidence>
<gene>
    <name evidence="1" type="ORF">PACLA_8A025501</name>
</gene>
<comment type="caution">
    <text evidence="1">The sequence shown here is derived from an EMBL/GenBank/DDBJ whole genome shotgun (WGS) entry which is preliminary data.</text>
</comment>
<dbReference type="OrthoDB" id="6625098at2759"/>
<dbReference type="Proteomes" id="UP001152795">
    <property type="component" value="Unassembled WGS sequence"/>
</dbReference>
<organism evidence="1 2">
    <name type="scientific">Paramuricea clavata</name>
    <name type="common">Red gorgonian</name>
    <name type="synonym">Violescent sea-whip</name>
    <dbReference type="NCBI Taxonomy" id="317549"/>
    <lineage>
        <taxon>Eukaryota</taxon>
        <taxon>Metazoa</taxon>
        <taxon>Cnidaria</taxon>
        <taxon>Anthozoa</taxon>
        <taxon>Octocorallia</taxon>
        <taxon>Malacalcyonacea</taxon>
        <taxon>Plexauridae</taxon>
        <taxon>Paramuricea</taxon>
    </lineage>
</organism>
<reference evidence="1" key="1">
    <citation type="submission" date="2020-04" db="EMBL/GenBank/DDBJ databases">
        <authorList>
            <person name="Alioto T."/>
            <person name="Alioto T."/>
            <person name="Gomez Garrido J."/>
        </authorList>
    </citation>
    <scope>NUCLEOTIDE SEQUENCE</scope>
    <source>
        <strain evidence="1">A484AB</strain>
    </source>
</reference>
<accession>A0A6S7JY93</accession>
<dbReference type="EMBL" id="CACRXK020021686">
    <property type="protein sequence ID" value="CAB4036088.1"/>
    <property type="molecule type" value="Genomic_DNA"/>
</dbReference>
<proteinExistence type="predicted"/>